<sequence>MSLFFESRTGTDRRQIIILAHDGVNTDLVAETLEAVSNVEKLGAVVFAVTGNTRANAFALLGYAGSRDRLFVSAADRAIFQDSLDETLGVCESITSAVTTTSKNLRRRVHGVRGRRAKAEKNVFVPGQKCGFDKVDLTLVLDTSGSVFRVFEDQREIALNILDEIPVEAYSDAVQVSVTRFAAGADVILPFLKGRGASEIKDAIKEVKFTGQNTRIAGAVEIALDEMERARRRDARQIFVLISDGHGQEYWNVVQATGKRLQDFSTTEETPFVEKETSTIGASITEEGSSSCEVDLILIIDRSESVEGDFKKEIEDAKLELALGRYQRKEIAKALEGIVHTGGTTSSVEGARLAMQQVMSTRRPKARLITLLFTDGHSQDYWRELIETSMRIRDIPNSVLLAITASKEFSQSELQVWAGESSKVFVSSEQIKFLDAVNEEIKKCGKPQVEGKIGEVESIVEKIGTGNRSPVETSTESSGEESSSEALEEDGLAGSTSATVEDFVDSSTTAESTLAVLEAMEAETTIRPQIIVSAEQFSVTSRILQIDSPETSTTFTDSVVETASSDSDAEASGSEEDGSGIDDVDERRAHGIRTISDVLKISEEKGRTSLFASVPCSTDLMFVVDTSTSVEAEFHQQLQLAVDLVKRLPADDFEHRIRVGVVVFNAKARVALSMGESRSRSALLDSLLNLRYSGGSTSVASGVNTALDEIELYRRNDARLMVVLLSDGNSQDHWDDVIRSSNRLRTTGAEVYAVTISKNYMFRELELYAGDKMRVYIDARVRQFLDETENGVTHCGRSSEPASPVVLQAPKSCSSLVDVLILLDISTPPASFYQEKQLAIDLLKALPASVFERRLAVSIITFATNSTIVLPLGVMPKDEIVFELERVANGTGPASLTRATASTIAEIKSQRRKGSRVLVIIVSNGNGGEEKWRNVQRSSASLRASGAEVYAVALTETANFEKLKAYTGTESNLYLAEKSDRFIQEIGNSILSCGPSADGVNNVESDDAIAQAGTLVKFTSDTRKRRCAYDRMDLQIILDASSSRQE</sequence>
<comment type="caution">
    <text evidence="3">The sequence shown here is derived from an EMBL/GenBank/DDBJ whole genome shotgun (WGS) entry which is preliminary data.</text>
</comment>
<dbReference type="PANTHER" id="PTHR24020">
    <property type="entry name" value="COLLAGEN ALPHA"/>
    <property type="match status" value="1"/>
</dbReference>
<proteinExistence type="predicted"/>
<protein>
    <submittedName>
        <fullName evidence="3">von Willebrand factor domain containing protein</fullName>
    </submittedName>
</protein>
<dbReference type="CDD" id="cd00198">
    <property type="entry name" value="vWFA"/>
    <property type="match status" value="2"/>
</dbReference>
<dbReference type="SMART" id="SM00327">
    <property type="entry name" value="VWA"/>
    <property type="match status" value="3"/>
</dbReference>
<feature type="compositionally biased region" description="Acidic residues" evidence="1">
    <location>
        <begin position="478"/>
        <end position="491"/>
    </location>
</feature>
<dbReference type="PROSITE" id="PS50234">
    <property type="entry name" value="VWFA"/>
    <property type="match status" value="4"/>
</dbReference>
<evidence type="ECO:0000259" key="2">
    <source>
        <dbReference type="PROSITE" id="PS50234"/>
    </source>
</evidence>
<feature type="region of interest" description="Disordered" evidence="1">
    <location>
        <begin position="561"/>
        <end position="586"/>
    </location>
</feature>
<dbReference type="AlphaFoldDB" id="W6NBL2"/>
<feature type="non-terminal residue" evidence="3">
    <location>
        <position position="1046"/>
    </location>
</feature>
<name>W6NBL2_HAECO</name>
<feature type="domain" description="VWFA" evidence="2">
    <location>
        <begin position="619"/>
        <end position="792"/>
    </location>
</feature>
<accession>W6NBL2</accession>
<feature type="compositionally biased region" description="Polar residues" evidence="1">
    <location>
        <begin position="494"/>
        <end position="505"/>
    </location>
</feature>
<reference evidence="3" key="1">
    <citation type="submission" date="2013-03" db="EMBL/GenBank/DDBJ databases">
        <authorList>
            <person name="Aslett M."/>
        </authorList>
    </citation>
    <scope>NUCLEOTIDE SEQUENCE [LARGE SCALE GENOMIC DNA]</scope>
    <source>
        <strain evidence="3">ISE/inbred ISE</strain>
    </source>
</reference>
<dbReference type="EMBL" id="CAVP010058342">
    <property type="protein sequence ID" value="CDL94476.1"/>
    <property type="molecule type" value="Genomic_DNA"/>
</dbReference>
<feature type="domain" description="VWFA" evidence="2">
    <location>
        <begin position="136"/>
        <end position="314"/>
    </location>
</feature>
<evidence type="ECO:0000256" key="1">
    <source>
        <dbReference type="SAM" id="MobiDB-lite"/>
    </source>
</evidence>
<dbReference type="Gene3D" id="3.40.50.410">
    <property type="entry name" value="von Willebrand factor, type A domain"/>
    <property type="match status" value="4"/>
</dbReference>
<dbReference type="InterPro" id="IPR036465">
    <property type="entry name" value="vWFA_dom_sf"/>
</dbReference>
<feature type="region of interest" description="Disordered" evidence="1">
    <location>
        <begin position="463"/>
        <end position="505"/>
    </location>
</feature>
<dbReference type="InterPro" id="IPR002035">
    <property type="entry name" value="VWF_A"/>
</dbReference>
<dbReference type="PANTHER" id="PTHR24020:SF84">
    <property type="entry name" value="VWFA DOMAIN-CONTAINING PROTEIN"/>
    <property type="match status" value="1"/>
</dbReference>
<feature type="compositionally biased region" description="Acidic residues" evidence="1">
    <location>
        <begin position="567"/>
        <end position="584"/>
    </location>
</feature>
<evidence type="ECO:0000313" key="3">
    <source>
        <dbReference type="EMBL" id="CDL94476.1"/>
    </source>
</evidence>
<gene>
    <name evidence="3" type="ORF">HCOI_00957000</name>
</gene>
<dbReference type="CDD" id="cd01450">
    <property type="entry name" value="vWFA_subfamily_ECM"/>
    <property type="match status" value="1"/>
</dbReference>
<dbReference type="Pfam" id="PF00092">
    <property type="entry name" value="VWA"/>
    <property type="match status" value="4"/>
</dbReference>
<feature type="domain" description="VWFA" evidence="2">
    <location>
        <begin position="310"/>
        <end position="441"/>
    </location>
</feature>
<dbReference type="InterPro" id="IPR050525">
    <property type="entry name" value="ECM_Assembly_Org"/>
</dbReference>
<dbReference type="SUPFAM" id="SSF53300">
    <property type="entry name" value="vWA-like"/>
    <property type="match status" value="4"/>
</dbReference>
<organism evidence="3">
    <name type="scientific">Haemonchus contortus</name>
    <name type="common">Barber pole worm</name>
    <dbReference type="NCBI Taxonomy" id="6289"/>
    <lineage>
        <taxon>Eukaryota</taxon>
        <taxon>Metazoa</taxon>
        <taxon>Ecdysozoa</taxon>
        <taxon>Nematoda</taxon>
        <taxon>Chromadorea</taxon>
        <taxon>Rhabditida</taxon>
        <taxon>Rhabditina</taxon>
        <taxon>Rhabditomorpha</taxon>
        <taxon>Strongyloidea</taxon>
        <taxon>Trichostrongylidae</taxon>
        <taxon>Haemonchus</taxon>
    </lineage>
</organism>
<reference evidence="3" key="2">
    <citation type="submission" date="2013-05" db="EMBL/GenBank/DDBJ databases">
        <title>The genome and transcriptome of Haemonchus contortus: a key model parasite for drug and vaccine discovery.</title>
        <authorList>
            <person name="Laing R."/>
            <person name="Kikuchi T."/>
            <person name="Martinelli A."/>
            <person name="Tsai I.J."/>
            <person name="Beech R.N."/>
            <person name="Redman E."/>
            <person name="Holroyd N."/>
            <person name="Bartley D.J."/>
            <person name="Beasley H."/>
            <person name="Britton C."/>
            <person name="Curran D."/>
            <person name="Devaney E."/>
            <person name="Gilabert A."/>
            <person name="Jackson F."/>
            <person name="Hunt M."/>
            <person name="Johnston S."/>
            <person name="Kryukov I."/>
            <person name="Li K."/>
            <person name="Morrison A.A."/>
            <person name="Reid A.J."/>
            <person name="Sargison N."/>
            <person name="Saunders G."/>
            <person name="Wasmuth J.D."/>
            <person name="Wolstenholme A."/>
            <person name="Berriman M."/>
            <person name="Gilleard J.S."/>
            <person name="Cotton J.A."/>
        </authorList>
    </citation>
    <scope>NUCLEOTIDE SEQUENCE [LARGE SCALE GENOMIC DNA]</scope>
    <source>
        <strain evidence="3">ISE/inbred ISE</strain>
    </source>
</reference>
<feature type="domain" description="VWFA" evidence="2">
    <location>
        <begin position="818"/>
        <end position="990"/>
    </location>
</feature>